<organism evidence="3 4">
    <name type="scientific">Xylanimonas allomyrinae</name>
    <dbReference type="NCBI Taxonomy" id="2509459"/>
    <lineage>
        <taxon>Bacteria</taxon>
        <taxon>Bacillati</taxon>
        <taxon>Actinomycetota</taxon>
        <taxon>Actinomycetes</taxon>
        <taxon>Micrococcales</taxon>
        <taxon>Promicromonosporaceae</taxon>
        <taxon>Xylanimonas</taxon>
    </lineage>
</organism>
<evidence type="ECO:0000313" key="3">
    <source>
        <dbReference type="EMBL" id="QAY63534.1"/>
    </source>
</evidence>
<dbReference type="Pfam" id="PF09250">
    <property type="entry name" value="Prim-Pol"/>
    <property type="match status" value="1"/>
</dbReference>
<dbReference type="RefSeq" id="WP_129204680.1">
    <property type="nucleotide sequence ID" value="NZ_CP035495.1"/>
</dbReference>
<proteinExistence type="predicted"/>
<dbReference type="InterPro" id="IPR015330">
    <property type="entry name" value="DNA_primase/pol_bifunc_N"/>
</dbReference>
<feature type="domain" description="DNA primase/polymerase bifunctional N-terminal" evidence="2">
    <location>
        <begin position="28"/>
        <end position="178"/>
    </location>
</feature>
<evidence type="ECO:0000313" key="4">
    <source>
        <dbReference type="Proteomes" id="UP000291758"/>
    </source>
</evidence>
<sequence length="300" mass="31881">MDETRPTQTGAVAAFRAADRAPSLADSALAYARSGIPVFPCVPGCKPPLTGAGYRSATTDVARVEAWWRARPDANIGIPTGAVSGLDVVDIDIHGGASGRPTFERARDAHLVDGWAWSVQTPSGGLHVYYPHDRAVAQRCWTTSSHVDFRGDGGYVIAPPSRIVFDRTHSAAYVLGAVSTEPAHAIDATALRRFIDPPRPPRPTPGLIPGRGGSIDRLVDWVGRRGPGTRNSGLFWAACEMARHGYTHDVALSSLGPAALKAGLDEREIRVTVGSAYDRQPPLTSSQPPARPSAREGVSL</sequence>
<dbReference type="Pfam" id="PF08708">
    <property type="entry name" value="PriCT_1"/>
    <property type="match status" value="1"/>
</dbReference>
<dbReference type="OrthoDB" id="3218228at2"/>
<evidence type="ECO:0000256" key="1">
    <source>
        <dbReference type="SAM" id="MobiDB-lite"/>
    </source>
</evidence>
<accession>A0A4P6ELI8</accession>
<feature type="region of interest" description="Disordered" evidence="1">
    <location>
        <begin position="274"/>
        <end position="300"/>
    </location>
</feature>
<dbReference type="KEGG" id="xyl:ET495_10060"/>
<dbReference type="SUPFAM" id="SSF56747">
    <property type="entry name" value="Prim-pol domain"/>
    <property type="match status" value="1"/>
</dbReference>
<keyword evidence="4" id="KW-1185">Reference proteome</keyword>
<dbReference type="AlphaFoldDB" id="A0A4P6ELI8"/>
<dbReference type="Proteomes" id="UP000291758">
    <property type="component" value="Chromosome"/>
</dbReference>
<dbReference type="EMBL" id="CP035495">
    <property type="protein sequence ID" value="QAY63534.1"/>
    <property type="molecule type" value="Genomic_DNA"/>
</dbReference>
<gene>
    <name evidence="3" type="ORF">ET495_10060</name>
</gene>
<protein>
    <submittedName>
        <fullName evidence="3">DNA replication protein</fullName>
    </submittedName>
</protein>
<evidence type="ECO:0000259" key="2">
    <source>
        <dbReference type="SMART" id="SM00943"/>
    </source>
</evidence>
<dbReference type="InterPro" id="IPR014820">
    <property type="entry name" value="PriCT_1"/>
</dbReference>
<dbReference type="SMART" id="SM00943">
    <property type="entry name" value="Prim-Pol"/>
    <property type="match status" value="1"/>
</dbReference>
<dbReference type="CDD" id="cd04859">
    <property type="entry name" value="Prim_Pol"/>
    <property type="match status" value="1"/>
</dbReference>
<name>A0A4P6ELI8_9MICO</name>
<reference evidence="3 4" key="1">
    <citation type="submission" date="2019-01" db="EMBL/GenBank/DDBJ databases">
        <title>Genome sequencing of strain 2JSPR-7.</title>
        <authorList>
            <person name="Heo J."/>
            <person name="Kim S.-J."/>
            <person name="Kim J.-S."/>
            <person name="Hong S.-B."/>
            <person name="Kwon S.-W."/>
        </authorList>
    </citation>
    <scope>NUCLEOTIDE SEQUENCE [LARGE SCALE GENOMIC DNA]</scope>
    <source>
        <strain evidence="3 4">2JSPR-7</strain>
    </source>
</reference>